<evidence type="ECO:0000313" key="2">
    <source>
        <dbReference type="Proteomes" id="UP000294155"/>
    </source>
</evidence>
<reference evidence="1 2" key="1">
    <citation type="submission" date="2019-02" db="EMBL/GenBank/DDBJ databases">
        <title>Bacterial novel species isolated from soil.</title>
        <authorList>
            <person name="Jung H.-Y."/>
        </authorList>
    </citation>
    <scope>NUCLEOTIDE SEQUENCE [LARGE SCALE GENOMIC DNA]</scope>
    <source>
        <strain evidence="1 2">1-3-3-3</strain>
    </source>
</reference>
<dbReference type="Proteomes" id="UP000294155">
    <property type="component" value="Unassembled WGS sequence"/>
</dbReference>
<accession>A0A4Q5LHS6</accession>
<protein>
    <submittedName>
        <fullName evidence="1">Uncharacterized protein</fullName>
    </submittedName>
</protein>
<organism evidence="1 2">
    <name type="scientific">Hymenobacter persicinus</name>
    <dbReference type="NCBI Taxonomy" id="2025506"/>
    <lineage>
        <taxon>Bacteria</taxon>
        <taxon>Pseudomonadati</taxon>
        <taxon>Bacteroidota</taxon>
        <taxon>Cytophagia</taxon>
        <taxon>Cytophagales</taxon>
        <taxon>Hymenobacteraceae</taxon>
        <taxon>Hymenobacter</taxon>
    </lineage>
</organism>
<dbReference type="AlphaFoldDB" id="A0A4Q5LHS6"/>
<proteinExistence type="predicted"/>
<dbReference type="RefSeq" id="WP_129920195.1">
    <property type="nucleotide sequence ID" value="NZ_SEWE01000008.1"/>
</dbReference>
<evidence type="ECO:0000313" key="1">
    <source>
        <dbReference type="EMBL" id="RYU81891.1"/>
    </source>
</evidence>
<sequence>MLEAAQQELRDLRVRETVLSAQGERTSENATDTTADLAAQAAIISALTPVVATLPTGSRARINTEADLRRATQRHQNLTASQQLRGPVAALNRALDLRQVQVQIAEINSFVTEVTASKAAL</sequence>
<dbReference type="EMBL" id="SEWE01000008">
    <property type="protein sequence ID" value="RYU81891.1"/>
    <property type="molecule type" value="Genomic_DNA"/>
</dbReference>
<gene>
    <name evidence="1" type="ORF">EWM57_05775</name>
</gene>
<dbReference type="OrthoDB" id="885083at2"/>
<keyword evidence="2" id="KW-1185">Reference proteome</keyword>
<name>A0A4Q5LHS6_9BACT</name>
<comment type="caution">
    <text evidence="1">The sequence shown here is derived from an EMBL/GenBank/DDBJ whole genome shotgun (WGS) entry which is preliminary data.</text>
</comment>